<gene>
    <name evidence="2" type="ORF">EDC14_101828</name>
</gene>
<evidence type="ECO:0000259" key="1">
    <source>
        <dbReference type="Pfam" id="PF12652"/>
    </source>
</evidence>
<sequence length="85" mass="10113">MRPEQLEMLKNLQALEFAALEFGLYLDTHPADQRALNEFSRLAQEAEQCLRTYEAYYGPLSMEASTDNQGCWQWLEHPWPWEIEY</sequence>
<protein>
    <submittedName>
        <fullName evidence="2">Spore coat protein JB</fullName>
    </submittedName>
</protein>
<dbReference type="Proteomes" id="UP000295008">
    <property type="component" value="Unassembled WGS sequence"/>
</dbReference>
<comment type="caution">
    <text evidence="2">The sequence shown here is derived from an EMBL/GenBank/DDBJ whole genome shotgun (WGS) entry which is preliminary data.</text>
</comment>
<keyword evidence="2" id="KW-0946">Virion</keyword>
<keyword evidence="2" id="KW-0167">Capsid protein</keyword>
<accession>A0A4R1RGA6</accession>
<dbReference type="Pfam" id="PF12652">
    <property type="entry name" value="CotJB"/>
    <property type="match status" value="1"/>
</dbReference>
<dbReference type="EMBL" id="SLUN01000018">
    <property type="protein sequence ID" value="TCL64730.1"/>
    <property type="molecule type" value="Genomic_DNA"/>
</dbReference>
<organism evidence="2 3">
    <name type="scientific">Hydrogenispora ethanolica</name>
    <dbReference type="NCBI Taxonomy" id="1082276"/>
    <lineage>
        <taxon>Bacteria</taxon>
        <taxon>Bacillati</taxon>
        <taxon>Bacillota</taxon>
        <taxon>Hydrogenispora</taxon>
    </lineage>
</organism>
<evidence type="ECO:0000313" key="2">
    <source>
        <dbReference type="EMBL" id="TCL64730.1"/>
    </source>
</evidence>
<dbReference type="PIRSF" id="PIRSF010606">
    <property type="entry name" value="Spore_coat_CotJB"/>
    <property type="match status" value="1"/>
</dbReference>
<dbReference type="OrthoDB" id="9804099at2"/>
<dbReference type="AlphaFoldDB" id="A0A4R1RGA6"/>
<evidence type="ECO:0000313" key="3">
    <source>
        <dbReference type="Proteomes" id="UP000295008"/>
    </source>
</evidence>
<dbReference type="RefSeq" id="WP_132015056.1">
    <property type="nucleotide sequence ID" value="NZ_SLUN01000018.1"/>
</dbReference>
<name>A0A4R1RGA6_HYDET</name>
<keyword evidence="3" id="KW-1185">Reference proteome</keyword>
<dbReference type="InterPro" id="IPR016571">
    <property type="entry name" value="Spore_coat_assembly_CotJB"/>
</dbReference>
<reference evidence="2 3" key="1">
    <citation type="submission" date="2019-03" db="EMBL/GenBank/DDBJ databases">
        <title>Genomic Encyclopedia of Type Strains, Phase IV (KMG-IV): sequencing the most valuable type-strain genomes for metagenomic binning, comparative biology and taxonomic classification.</title>
        <authorList>
            <person name="Goeker M."/>
        </authorList>
    </citation>
    <scope>NUCLEOTIDE SEQUENCE [LARGE SCALE GENOMIC DNA]</scope>
    <source>
        <strain evidence="2 3">LX-B</strain>
    </source>
</reference>
<feature type="domain" description="Protein CotJB" evidence="1">
    <location>
        <begin position="7"/>
        <end position="82"/>
    </location>
</feature>
<proteinExistence type="predicted"/>
<dbReference type="InterPro" id="IPR024207">
    <property type="entry name" value="CotJB_dom"/>
</dbReference>